<dbReference type="EMBL" id="CAIX01000006">
    <property type="protein sequence ID" value="CCI40173.1"/>
    <property type="molecule type" value="Genomic_DNA"/>
</dbReference>
<dbReference type="STRING" id="65357.A0A024G078"/>
<evidence type="ECO:0000313" key="1">
    <source>
        <dbReference type="EMBL" id="CCI40173.1"/>
    </source>
</evidence>
<organism evidence="1 2">
    <name type="scientific">Albugo candida</name>
    <dbReference type="NCBI Taxonomy" id="65357"/>
    <lineage>
        <taxon>Eukaryota</taxon>
        <taxon>Sar</taxon>
        <taxon>Stramenopiles</taxon>
        <taxon>Oomycota</taxon>
        <taxon>Peronosporomycetes</taxon>
        <taxon>Albuginales</taxon>
        <taxon>Albuginaceae</taxon>
        <taxon>Albugo</taxon>
    </lineage>
</organism>
<dbReference type="PANTHER" id="PTHR28106">
    <property type="entry name" value="MITOCHONDRIAL ATPASE COMPLEX SUBUNIT ATP10"/>
    <property type="match status" value="1"/>
</dbReference>
<proteinExistence type="predicted"/>
<sequence>MSYRNPIGNQRIIHKISKYRAFTSKAAEGQPIIASFGSKIQRKSFWEQLSPVKRIKSAAKVNNALIEQLQEHEIKKYRPDMFGEMKVYNDNDGKILHGSSTLLPVANATFFPEFKCRSLLHEECDLQKVLKNGKITILLTNFKNSGLQMSPEWLSVGNGHSSSKSLYSLPEVQVIHLSIIEEWYFKIFKSAIVKGLKTHIPEAFHANSYYAFGWRDNFRTLMEMYNSFVCYAHLIDDKGRIRWMAAGHATEKEKIDLRKLIQQLKEEKMGK</sequence>
<gene>
    <name evidence="1" type="ORF">BN9_009570</name>
</gene>
<name>A0A024G078_9STRA</name>
<dbReference type="PANTHER" id="PTHR28106:SF1">
    <property type="entry name" value="MITOCHONDRIAL ATPASE COMPLEX SUBUNIT ATP10"/>
    <property type="match status" value="1"/>
</dbReference>
<accession>A0A024G078</accession>
<dbReference type="GO" id="GO:0033615">
    <property type="term" value="P:mitochondrial proton-transporting ATP synthase complex assembly"/>
    <property type="evidence" value="ECO:0007669"/>
    <property type="project" value="TreeGrafter"/>
</dbReference>
<dbReference type="InParanoid" id="A0A024G078"/>
<dbReference type="Pfam" id="PF05176">
    <property type="entry name" value="ATP-synt_10"/>
    <property type="match status" value="1"/>
</dbReference>
<comment type="caution">
    <text evidence="1">The sequence shown here is derived from an EMBL/GenBank/DDBJ whole genome shotgun (WGS) entry which is preliminary data.</text>
</comment>
<dbReference type="AlphaFoldDB" id="A0A024G078"/>
<dbReference type="OrthoDB" id="17089at2759"/>
<dbReference type="Proteomes" id="UP000053237">
    <property type="component" value="Unassembled WGS sequence"/>
</dbReference>
<dbReference type="GO" id="GO:0005743">
    <property type="term" value="C:mitochondrial inner membrane"/>
    <property type="evidence" value="ECO:0007669"/>
    <property type="project" value="TreeGrafter"/>
</dbReference>
<keyword evidence="2" id="KW-1185">Reference proteome</keyword>
<evidence type="ECO:0000313" key="2">
    <source>
        <dbReference type="Proteomes" id="UP000053237"/>
    </source>
</evidence>
<dbReference type="InterPro" id="IPR007849">
    <property type="entry name" value="ATP10"/>
</dbReference>
<protein>
    <submittedName>
        <fullName evidence="1">Uncharacterized protein</fullName>
    </submittedName>
</protein>
<reference evidence="1 2" key="1">
    <citation type="submission" date="2012-05" db="EMBL/GenBank/DDBJ databases">
        <title>Recombination and specialization in a pathogen metapopulation.</title>
        <authorList>
            <person name="Gardiner A."/>
            <person name="Kemen E."/>
            <person name="Schultz-Larsen T."/>
            <person name="MacLean D."/>
            <person name="Van Oosterhout C."/>
            <person name="Jones J.D.G."/>
        </authorList>
    </citation>
    <scope>NUCLEOTIDE SEQUENCE [LARGE SCALE GENOMIC DNA]</scope>
    <source>
        <strain evidence="1 2">Ac Nc2</strain>
    </source>
</reference>